<organism evidence="1 2">
    <name type="scientific">Pistacia integerrima</name>
    <dbReference type="NCBI Taxonomy" id="434235"/>
    <lineage>
        <taxon>Eukaryota</taxon>
        <taxon>Viridiplantae</taxon>
        <taxon>Streptophyta</taxon>
        <taxon>Embryophyta</taxon>
        <taxon>Tracheophyta</taxon>
        <taxon>Spermatophyta</taxon>
        <taxon>Magnoliopsida</taxon>
        <taxon>eudicotyledons</taxon>
        <taxon>Gunneridae</taxon>
        <taxon>Pentapetalae</taxon>
        <taxon>rosids</taxon>
        <taxon>malvids</taxon>
        <taxon>Sapindales</taxon>
        <taxon>Anacardiaceae</taxon>
        <taxon>Pistacia</taxon>
    </lineage>
</organism>
<name>A0ACC0X5J7_9ROSI</name>
<comment type="caution">
    <text evidence="1">The sequence shown here is derived from an EMBL/GenBank/DDBJ whole genome shotgun (WGS) entry which is preliminary data.</text>
</comment>
<evidence type="ECO:0000313" key="2">
    <source>
        <dbReference type="Proteomes" id="UP001163603"/>
    </source>
</evidence>
<gene>
    <name evidence="1" type="ORF">Pint_33688</name>
</gene>
<keyword evidence="2" id="KW-1185">Reference proteome</keyword>
<evidence type="ECO:0000313" key="1">
    <source>
        <dbReference type="EMBL" id="KAJ0010131.1"/>
    </source>
</evidence>
<dbReference type="Proteomes" id="UP001163603">
    <property type="component" value="Chromosome 14"/>
</dbReference>
<reference evidence="2" key="1">
    <citation type="journal article" date="2023" name="G3 (Bethesda)">
        <title>Genome assembly and association tests identify interacting loci associated with vigor, precocity, and sex in interspecific pistachio rootstocks.</title>
        <authorList>
            <person name="Palmer W."/>
            <person name="Jacygrad E."/>
            <person name="Sagayaradj S."/>
            <person name="Cavanaugh K."/>
            <person name="Han R."/>
            <person name="Bertier L."/>
            <person name="Beede B."/>
            <person name="Kafkas S."/>
            <person name="Golino D."/>
            <person name="Preece J."/>
            <person name="Michelmore R."/>
        </authorList>
    </citation>
    <scope>NUCLEOTIDE SEQUENCE [LARGE SCALE GENOMIC DNA]</scope>
</reference>
<sequence>MEMCHRRNPAREVLPSSSKGGEGRKEVRRHRNPTREV</sequence>
<proteinExistence type="predicted"/>
<dbReference type="EMBL" id="CM047749">
    <property type="protein sequence ID" value="KAJ0010131.1"/>
    <property type="molecule type" value="Genomic_DNA"/>
</dbReference>
<accession>A0ACC0X5J7</accession>
<protein>
    <submittedName>
        <fullName evidence="1">Uncharacterized protein</fullName>
    </submittedName>
</protein>